<evidence type="ECO:0000313" key="17">
    <source>
        <dbReference type="Proteomes" id="UP000315925"/>
    </source>
</evidence>
<reference evidence="17" key="3">
    <citation type="submission" date="2019-03" db="EMBL/GenBank/DDBJ databases">
        <title>Complete genome of Methylacidiphilum kamchatkense Kam1.</title>
        <authorList>
            <person name="Kruse T."/>
            <person name="Murarilal Ratnadevi C."/>
            <person name="Erikstad H.-A."/>
            <person name="Birkeland N.-K."/>
        </authorList>
    </citation>
    <scope>NUCLEOTIDE SEQUENCE [LARGE SCALE GENOMIC DNA]</scope>
    <source>
        <strain evidence="17">kam1</strain>
    </source>
</reference>
<comment type="catalytic activity">
    <reaction evidence="9">
        <text>N(6)-[(R)-dihydrolipoyl]-L-lysyl-[protein] + succinyl-CoA = N(6)-[(R)-S(8)-succinyldihydrolipoyl]-L-lysyl-[protein] + CoA</text>
        <dbReference type="Rhea" id="RHEA:15213"/>
        <dbReference type="Rhea" id="RHEA-COMP:10475"/>
        <dbReference type="Rhea" id="RHEA-COMP:20092"/>
        <dbReference type="ChEBI" id="CHEBI:57287"/>
        <dbReference type="ChEBI" id="CHEBI:57292"/>
        <dbReference type="ChEBI" id="CHEBI:83100"/>
        <dbReference type="ChEBI" id="CHEBI:83120"/>
        <dbReference type="EC" id="2.3.1.61"/>
    </reaction>
</comment>
<protein>
    <recommendedName>
        <fullName evidence="10">Dihydrolipoyllysine-residue succinyltransferase</fullName>
        <ecNumber evidence="10">2.3.1.61</ecNumber>
    </recommendedName>
</protein>
<dbReference type="NCBIfam" id="TIGR01347">
    <property type="entry name" value="sucB"/>
    <property type="match status" value="1"/>
</dbReference>
<dbReference type="GO" id="GO:0033512">
    <property type="term" value="P:L-lysine catabolic process to acetyl-CoA via saccharopine"/>
    <property type="evidence" value="ECO:0007669"/>
    <property type="project" value="UniProtKB-UniPathway"/>
</dbReference>
<dbReference type="PANTHER" id="PTHR43416:SF5">
    <property type="entry name" value="DIHYDROLIPOYLLYSINE-RESIDUE SUCCINYLTRANSFERASE COMPONENT OF 2-OXOGLUTARATE DEHYDROGENASE COMPLEX, MITOCHONDRIAL"/>
    <property type="match status" value="1"/>
</dbReference>
<evidence type="ECO:0000256" key="10">
    <source>
        <dbReference type="NCBIfam" id="TIGR01347"/>
    </source>
</evidence>
<evidence type="ECO:0000256" key="3">
    <source>
        <dbReference type="ARBA" id="ARBA00005145"/>
    </source>
</evidence>
<dbReference type="NCBIfam" id="NF004309">
    <property type="entry name" value="PRK05704.1"/>
    <property type="match status" value="1"/>
</dbReference>
<dbReference type="InterPro" id="IPR001078">
    <property type="entry name" value="2-oxoacid_DH_actylTfrase"/>
</dbReference>
<dbReference type="InterPro" id="IPR003016">
    <property type="entry name" value="2-oxoA_DH_lipoyl-BS"/>
</dbReference>
<evidence type="ECO:0000256" key="2">
    <source>
        <dbReference type="ARBA" id="ARBA00004052"/>
    </source>
</evidence>
<feature type="region of interest" description="Disordered" evidence="12">
    <location>
        <begin position="75"/>
        <end position="123"/>
    </location>
</feature>
<dbReference type="InterPro" id="IPR000089">
    <property type="entry name" value="Biotin_lipoyl"/>
</dbReference>
<dbReference type="STRING" id="1202785.A946_06970"/>
<dbReference type="InterPro" id="IPR050537">
    <property type="entry name" value="2-oxoacid_dehydrogenase"/>
</dbReference>
<keyword evidence="11" id="KW-0175">Coiled coil</keyword>
<dbReference type="PANTHER" id="PTHR43416">
    <property type="entry name" value="DIHYDROLIPOYLLYSINE-RESIDUE SUCCINYLTRANSFERASE COMPONENT OF 2-OXOGLUTARATE DEHYDROGENASE COMPLEX, MITOCHONDRIAL-RELATED"/>
    <property type="match status" value="1"/>
</dbReference>
<dbReference type="UniPathway" id="UPA00868">
    <property type="reaction ID" value="UER00840"/>
</dbReference>
<keyword evidence="5" id="KW-0816">Tricarboxylic acid cycle</keyword>
<dbReference type="InterPro" id="IPR011053">
    <property type="entry name" value="Single_hybrid_motif"/>
</dbReference>
<comment type="cofactor">
    <cofactor evidence="1">
        <name>(R)-lipoate</name>
        <dbReference type="ChEBI" id="CHEBI:83088"/>
    </cofactor>
</comment>
<evidence type="ECO:0000256" key="7">
    <source>
        <dbReference type="ARBA" id="ARBA00022823"/>
    </source>
</evidence>
<evidence type="ECO:0000256" key="8">
    <source>
        <dbReference type="ARBA" id="ARBA00023315"/>
    </source>
</evidence>
<evidence type="ECO:0000313" key="14">
    <source>
        <dbReference type="EMBL" id="KIE58600.1"/>
    </source>
</evidence>
<evidence type="ECO:0000313" key="15">
    <source>
        <dbReference type="EMBL" id="QDQ41328.1"/>
    </source>
</evidence>
<evidence type="ECO:0000256" key="6">
    <source>
        <dbReference type="ARBA" id="ARBA00022679"/>
    </source>
</evidence>
<keyword evidence="8 15" id="KW-0012">Acyltransferase</keyword>
<dbReference type="PROSITE" id="PS00189">
    <property type="entry name" value="LIPOYL"/>
    <property type="match status" value="1"/>
</dbReference>
<dbReference type="GO" id="GO:0006099">
    <property type="term" value="P:tricarboxylic acid cycle"/>
    <property type="evidence" value="ECO:0007669"/>
    <property type="project" value="UniProtKB-UniRule"/>
</dbReference>
<keyword evidence="6 15" id="KW-0808">Transferase</keyword>
<dbReference type="CDD" id="cd06849">
    <property type="entry name" value="lipoyl_domain"/>
    <property type="match status" value="1"/>
</dbReference>
<dbReference type="AlphaFoldDB" id="A0A0C1V4F6"/>
<dbReference type="RefSeq" id="WP_039721551.1">
    <property type="nucleotide sequence ID" value="NZ_CP037899.1"/>
</dbReference>
<comment type="similarity">
    <text evidence="4">Belongs to the 2-oxoacid dehydrogenase family.</text>
</comment>
<dbReference type="EMBL" id="CP037899">
    <property type="protein sequence ID" value="QDQ41328.1"/>
    <property type="molecule type" value="Genomic_DNA"/>
</dbReference>
<dbReference type="InterPro" id="IPR023213">
    <property type="entry name" value="CAT-like_dom_sf"/>
</dbReference>
<evidence type="ECO:0000256" key="1">
    <source>
        <dbReference type="ARBA" id="ARBA00001938"/>
    </source>
</evidence>
<evidence type="ECO:0000256" key="5">
    <source>
        <dbReference type="ARBA" id="ARBA00022532"/>
    </source>
</evidence>
<dbReference type="SUPFAM" id="SSF51230">
    <property type="entry name" value="Single hybrid motif"/>
    <property type="match status" value="1"/>
</dbReference>
<dbReference type="Pfam" id="PF00198">
    <property type="entry name" value="2-oxoacid_dh"/>
    <property type="match status" value="1"/>
</dbReference>
<evidence type="ECO:0000259" key="13">
    <source>
        <dbReference type="PROSITE" id="PS50968"/>
    </source>
</evidence>
<evidence type="ECO:0000256" key="11">
    <source>
        <dbReference type="SAM" id="Coils"/>
    </source>
</evidence>
<comment type="function">
    <text evidence="2">E2 component of the 2-oxoglutarate dehydrogenase (OGDH) complex which catalyzes the second step in the conversion of 2-oxoglutarate to succinyl-CoA and CO(2).</text>
</comment>
<dbReference type="GO" id="GO:0004149">
    <property type="term" value="F:dihydrolipoyllysine-residue succinyltransferase activity"/>
    <property type="evidence" value="ECO:0007669"/>
    <property type="project" value="UniProtKB-UniRule"/>
</dbReference>
<organism evidence="15 17">
    <name type="scientific">Methylacidiphilum kamchatkense Kam1</name>
    <dbReference type="NCBI Taxonomy" id="1202785"/>
    <lineage>
        <taxon>Bacteria</taxon>
        <taxon>Pseudomonadati</taxon>
        <taxon>Verrucomicrobiota</taxon>
        <taxon>Methylacidiphilae</taxon>
        <taxon>Methylacidiphilales</taxon>
        <taxon>Methylacidiphilaceae</taxon>
        <taxon>Methylacidiphilum (ex Ratnadevi et al. 2023)</taxon>
    </lineage>
</organism>
<keyword evidence="14" id="KW-0670">Pyruvate</keyword>
<dbReference type="PROSITE" id="PS50968">
    <property type="entry name" value="BIOTINYL_LIPOYL"/>
    <property type="match status" value="1"/>
</dbReference>
<evidence type="ECO:0000256" key="12">
    <source>
        <dbReference type="SAM" id="MobiDB-lite"/>
    </source>
</evidence>
<keyword evidence="16" id="KW-1185">Reference proteome</keyword>
<feature type="domain" description="Lipoyl-binding" evidence="13">
    <location>
        <begin position="1"/>
        <end position="74"/>
    </location>
</feature>
<dbReference type="SUPFAM" id="SSF52777">
    <property type="entry name" value="CoA-dependent acyltransferases"/>
    <property type="match status" value="1"/>
</dbReference>
<dbReference type="Gene3D" id="3.30.559.10">
    <property type="entry name" value="Chloramphenicol acetyltransferase-like domain"/>
    <property type="match status" value="1"/>
</dbReference>
<dbReference type="OrthoDB" id="9805770at2"/>
<dbReference type="Proteomes" id="UP000315925">
    <property type="component" value="Chromosome"/>
</dbReference>
<accession>A0A0C1V4F6</accession>
<name>A0A0C1V4F6_9BACT</name>
<feature type="compositionally biased region" description="Basic and acidic residues" evidence="12">
    <location>
        <begin position="77"/>
        <end position="121"/>
    </location>
</feature>
<dbReference type="Pfam" id="PF00364">
    <property type="entry name" value="Biotin_lipoyl"/>
    <property type="match status" value="1"/>
</dbReference>
<gene>
    <name evidence="14" type="ORF">A946_06970</name>
    <name evidence="15" type="ORF">kam1_69</name>
</gene>
<dbReference type="EMBL" id="JQNX01000004">
    <property type="protein sequence ID" value="KIE58600.1"/>
    <property type="molecule type" value="Genomic_DNA"/>
</dbReference>
<dbReference type="EC" id="2.3.1.61" evidence="10"/>
<dbReference type="GO" id="GO:0005829">
    <property type="term" value="C:cytosol"/>
    <property type="evidence" value="ECO:0007669"/>
    <property type="project" value="TreeGrafter"/>
</dbReference>
<dbReference type="Proteomes" id="UP000031594">
    <property type="component" value="Unassembled WGS sequence"/>
</dbReference>
<evidence type="ECO:0000256" key="4">
    <source>
        <dbReference type="ARBA" id="ARBA00007317"/>
    </source>
</evidence>
<proteinExistence type="inferred from homology"/>
<evidence type="ECO:0000256" key="9">
    <source>
        <dbReference type="ARBA" id="ARBA00052761"/>
    </source>
</evidence>
<keyword evidence="7" id="KW-0450">Lipoyl</keyword>
<dbReference type="GO" id="GO:0045252">
    <property type="term" value="C:oxoglutarate dehydrogenase complex"/>
    <property type="evidence" value="ECO:0007669"/>
    <property type="project" value="UniProtKB-UniRule"/>
</dbReference>
<dbReference type="Gene3D" id="2.40.50.100">
    <property type="match status" value="1"/>
</dbReference>
<feature type="coiled-coil region" evidence="11">
    <location>
        <begin position="131"/>
        <end position="161"/>
    </location>
</feature>
<reference evidence="14 16" key="1">
    <citation type="submission" date="2014-08" db="EMBL/GenBank/DDBJ databases">
        <title>Methylacidiphilum kamchatkense strain Kam1 draft genome sequence.</title>
        <authorList>
            <person name="Birkeland N.-K."/>
            <person name="Erikstad H.A."/>
        </authorList>
    </citation>
    <scope>NUCLEOTIDE SEQUENCE [LARGE SCALE GENOMIC DNA]</scope>
    <source>
        <strain evidence="14 16">Kam1</strain>
    </source>
</reference>
<comment type="pathway">
    <text evidence="3">Amino-acid degradation; L-lysine degradation via saccharopine pathway; glutaryl-CoA from L-lysine: step 6/6.</text>
</comment>
<dbReference type="KEGG" id="mkc:kam1_69"/>
<evidence type="ECO:0000313" key="16">
    <source>
        <dbReference type="Proteomes" id="UP000031594"/>
    </source>
</evidence>
<dbReference type="InterPro" id="IPR006255">
    <property type="entry name" value="SucB"/>
</dbReference>
<reference evidence="15" key="2">
    <citation type="journal article" date="2019" name="BMC Genomics">
        <title>Complete genome sequence analysis of the thermoacidophilic verrucomicrobial methanotroph 'Candidatus Methylacidiphilum kamchatkense' strain Kam1 and comparison with its closest relatives.</title>
        <authorList>
            <person name="Kruse T."/>
            <person name="Ratnadevi C.M."/>
            <person name="Erikstad H.A."/>
            <person name="Birkeland N.K."/>
        </authorList>
    </citation>
    <scope>NUCLEOTIDE SEQUENCE</scope>
    <source>
        <strain evidence="15">Kam1</strain>
    </source>
</reference>
<sequence length="396" mass="44199">MDIKMPSVGESIESGLIGKWLKKEGERVQSGDALCEIETEKITTEIYAEKEGILHILVKEGSEVKVGQTIAQLEELPSEKMEQEPSASIKEKEEQEEKTVLEPQKESIEPVKKKEEEEKASVEAPLMRPGRITKEMALQLMEEEKEEKEEKKEEAKEVESFAIGPQEKRKPLSPIRKKIAQRLLEAHIGTAHLTTFNEVDMSTVLELRKNYGKRFEEKYGVKLGLMSFFVRAVVEALKKIPEVGARIEEDELVYPSTLDLGIAVATEKGLIVPVIRSAENLSFAQIEKTIQELAIKARSGKITLEDIEGGVFTITNGGVFGSMLSTPILNPPQSGILGMHAIKERPVAINGKVEIRPVMYLALTYDHRVIDGKEAVSFLVLVKEFIEQPASVLLEV</sequence>